<organism evidence="2 3">
    <name type="scientific">Eleutherodactylus coqui</name>
    <name type="common">Puerto Rican coqui</name>
    <dbReference type="NCBI Taxonomy" id="57060"/>
    <lineage>
        <taxon>Eukaryota</taxon>
        <taxon>Metazoa</taxon>
        <taxon>Chordata</taxon>
        <taxon>Craniata</taxon>
        <taxon>Vertebrata</taxon>
        <taxon>Euteleostomi</taxon>
        <taxon>Amphibia</taxon>
        <taxon>Batrachia</taxon>
        <taxon>Anura</taxon>
        <taxon>Neobatrachia</taxon>
        <taxon>Hyloidea</taxon>
        <taxon>Eleutherodactylidae</taxon>
        <taxon>Eleutherodactylinae</taxon>
        <taxon>Eleutherodactylus</taxon>
        <taxon>Eleutherodactylus</taxon>
    </lineage>
</organism>
<evidence type="ECO:0000256" key="1">
    <source>
        <dbReference type="SAM" id="Phobius"/>
    </source>
</evidence>
<proteinExistence type="predicted"/>
<sequence>MSTYLRTGSMQIAAEDFSSEWTVCSLEMTFGLLVGSHTSPRSCTLNLVLSAGLFMNFATTLLYKLFFHIIIRKSVKEKSK</sequence>
<feature type="transmembrane region" description="Helical" evidence="1">
    <location>
        <begin position="47"/>
        <end position="71"/>
    </location>
</feature>
<gene>
    <name evidence="2" type="ORF">GDO78_009602</name>
</gene>
<name>A0A8J6KCI5_ELECQ</name>
<evidence type="ECO:0000313" key="2">
    <source>
        <dbReference type="EMBL" id="KAG9483769.1"/>
    </source>
</evidence>
<accession>A0A8J6KCI5</accession>
<dbReference type="EMBL" id="WNTK01000005">
    <property type="protein sequence ID" value="KAG9483769.1"/>
    <property type="molecule type" value="Genomic_DNA"/>
</dbReference>
<protein>
    <submittedName>
        <fullName evidence="2">Uncharacterized protein</fullName>
    </submittedName>
</protein>
<reference evidence="2" key="1">
    <citation type="thesis" date="2020" institute="ProQuest LLC" country="789 East Eisenhower Parkway, Ann Arbor, MI, USA">
        <title>Comparative Genomics and Chromosome Evolution.</title>
        <authorList>
            <person name="Mudd A.B."/>
        </authorList>
    </citation>
    <scope>NUCLEOTIDE SEQUENCE</scope>
    <source>
        <strain evidence="2">HN-11 Male</strain>
        <tissue evidence="2">Kidney and liver</tissue>
    </source>
</reference>
<keyword evidence="1" id="KW-0812">Transmembrane</keyword>
<keyword evidence="3" id="KW-1185">Reference proteome</keyword>
<dbReference type="AlphaFoldDB" id="A0A8J6KCI5"/>
<comment type="caution">
    <text evidence="2">The sequence shown here is derived from an EMBL/GenBank/DDBJ whole genome shotgun (WGS) entry which is preliminary data.</text>
</comment>
<evidence type="ECO:0000313" key="3">
    <source>
        <dbReference type="Proteomes" id="UP000770717"/>
    </source>
</evidence>
<dbReference type="Proteomes" id="UP000770717">
    <property type="component" value="Unassembled WGS sequence"/>
</dbReference>
<keyword evidence="1" id="KW-0472">Membrane</keyword>
<keyword evidence="1" id="KW-1133">Transmembrane helix</keyword>